<protein>
    <submittedName>
        <fullName evidence="1">Uncharacterized protein</fullName>
    </submittedName>
</protein>
<comment type="caution">
    <text evidence="1">The sequence shown here is derived from an EMBL/GenBank/DDBJ whole genome shotgun (WGS) entry which is preliminary data.</text>
</comment>
<gene>
    <name evidence="1" type="ORF">C0Q70_06085</name>
</gene>
<keyword evidence="2" id="KW-1185">Reference proteome</keyword>
<dbReference type="AlphaFoldDB" id="A0A2T7PN73"/>
<reference evidence="1 2" key="1">
    <citation type="submission" date="2018-04" db="EMBL/GenBank/DDBJ databases">
        <title>The genome of golden apple snail Pomacea canaliculata provides insight into stress tolerance and invasive adaptation.</title>
        <authorList>
            <person name="Liu C."/>
            <person name="Liu B."/>
            <person name="Ren Y."/>
            <person name="Zhang Y."/>
            <person name="Wang H."/>
            <person name="Li S."/>
            <person name="Jiang F."/>
            <person name="Yin L."/>
            <person name="Zhang G."/>
            <person name="Qian W."/>
            <person name="Fan W."/>
        </authorList>
    </citation>
    <scope>NUCLEOTIDE SEQUENCE [LARGE SCALE GENOMIC DNA]</scope>
    <source>
        <strain evidence="1">SZHN2017</strain>
        <tissue evidence="1">Muscle</tissue>
    </source>
</reference>
<dbReference type="EMBL" id="PZQS01000003">
    <property type="protein sequence ID" value="PVD34807.1"/>
    <property type="molecule type" value="Genomic_DNA"/>
</dbReference>
<name>A0A2T7PN73_POMCA</name>
<dbReference type="Proteomes" id="UP000245119">
    <property type="component" value="Linkage Group LG3"/>
</dbReference>
<accession>A0A2T7PN73</accession>
<evidence type="ECO:0000313" key="1">
    <source>
        <dbReference type="EMBL" id="PVD34807.1"/>
    </source>
</evidence>
<proteinExistence type="predicted"/>
<evidence type="ECO:0000313" key="2">
    <source>
        <dbReference type="Proteomes" id="UP000245119"/>
    </source>
</evidence>
<organism evidence="1 2">
    <name type="scientific">Pomacea canaliculata</name>
    <name type="common">Golden apple snail</name>
    <dbReference type="NCBI Taxonomy" id="400727"/>
    <lineage>
        <taxon>Eukaryota</taxon>
        <taxon>Metazoa</taxon>
        <taxon>Spiralia</taxon>
        <taxon>Lophotrochozoa</taxon>
        <taxon>Mollusca</taxon>
        <taxon>Gastropoda</taxon>
        <taxon>Caenogastropoda</taxon>
        <taxon>Architaenioglossa</taxon>
        <taxon>Ampullarioidea</taxon>
        <taxon>Ampullariidae</taxon>
        <taxon>Pomacea</taxon>
    </lineage>
</organism>
<sequence length="79" mass="8710">MKRRRSAVHTCLPRAAISSAVAATRYGYQGRRGGERTLGVGVRVGEFGVDTKWSNCSRSLIPLQVSHVTKRPPQITCRN</sequence>